<dbReference type="Pfam" id="PF00528">
    <property type="entry name" value="BPD_transp_1"/>
    <property type="match status" value="1"/>
</dbReference>
<dbReference type="Gene3D" id="1.10.3720.10">
    <property type="entry name" value="MetI-like"/>
    <property type="match status" value="1"/>
</dbReference>
<dbReference type="EMBL" id="QKOE01000002">
    <property type="protein sequence ID" value="PZA17843.1"/>
    <property type="molecule type" value="Genomic_DNA"/>
</dbReference>
<dbReference type="GO" id="GO:0005886">
    <property type="term" value="C:plasma membrane"/>
    <property type="evidence" value="ECO:0007669"/>
    <property type="project" value="UniProtKB-SubCell"/>
</dbReference>
<keyword evidence="2 7" id="KW-0813">Transport</keyword>
<dbReference type="CDD" id="cd06261">
    <property type="entry name" value="TM_PBP2"/>
    <property type="match status" value="1"/>
</dbReference>
<dbReference type="InterPro" id="IPR035906">
    <property type="entry name" value="MetI-like_sf"/>
</dbReference>
<dbReference type="PANTHER" id="PTHR30151">
    <property type="entry name" value="ALKANE SULFONATE ABC TRANSPORTER-RELATED, MEMBRANE SUBUNIT"/>
    <property type="match status" value="1"/>
</dbReference>
<feature type="transmembrane region" description="Helical" evidence="7">
    <location>
        <begin position="95"/>
        <end position="120"/>
    </location>
</feature>
<dbReference type="PANTHER" id="PTHR30151:SF20">
    <property type="entry name" value="ABC TRANSPORTER PERMEASE PROTEIN HI_0355-RELATED"/>
    <property type="match status" value="1"/>
</dbReference>
<dbReference type="PROSITE" id="PS50928">
    <property type="entry name" value="ABC_TM1"/>
    <property type="match status" value="1"/>
</dbReference>
<gene>
    <name evidence="9" type="ORF">DNK49_04815</name>
</gene>
<evidence type="ECO:0000259" key="8">
    <source>
        <dbReference type="PROSITE" id="PS50928"/>
    </source>
</evidence>
<evidence type="ECO:0000256" key="3">
    <source>
        <dbReference type="ARBA" id="ARBA00022475"/>
    </source>
</evidence>
<comment type="caution">
    <text evidence="9">The sequence shown here is derived from an EMBL/GenBank/DDBJ whole genome shotgun (WGS) entry which is preliminary data.</text>
</comment>
<keyword evidence="10" id="KW-1185">Reference proteome</keyword>
<proteinExistence type="inferred from homology"/>
<sequence length="258" mass="27574">MGTLKHYADRFAPLLAFVGVLLAWEAACRLFAIPAFVLPAPSAVIASTTEIGAGRWVQHLLATVQIALIGYLVAILLALPLAVMITHSRLLSRTLLPWLIIIQSTPIVAIAPIIVVTLGAGMLPRVVITTLIAFFPLVIATATGLASVPDELLELSRSLRASRSREYWQIRMPYAVPHIFSALKVAITLAVIGAVVAEFVAAEVGLGYLILFATSTFKVPMAFAALTLLVACSLLLYGVIVLAQRLLCPWSLGKEAGQ</sequence>
<dbReference type="AlphaFoldDB" id="A0A323V186"/>
<dbReference type="SUPFAM" id="SSF161098">
    <property type="entry name" value="MetI-like"/>
    <property type="match status" value="1"/>
</dbReference>
<keyword evidence="3" id="KW-1003">Cell membrane</keyword>
<evidence type="ECO:0000256" key="4">
    <source>
        <dbReference type="ARBA" id="ARBA00022692"/>
    </source>
</evidence>
<organism evidence="9 10">
    <name type="scientific">Parazoarcus communis SWub3 = DSM 12120</name>
    <dbReference type="NCBI Taxonomy" id="1121029"/>
    <lineage>
        <taxon>Bacteria</taxon>
        <taxon>Pseudomonadati</taxon>
        <taxon>Pseudomonadota</taxon>
        <taxon>Betaproteobacteria</taxon>
        <taxon>Rhodocyclales</taxon>
        <taxon>Zoogloeaceae</taxon>
        <taxon>Parazoarcus</taxon>
    </lineage>
</organism>
<feature type="domain" description="ABC transmembrane type-1" evidence="8">
    <location>
        <begin position="60"/>
        <end position="240"/>
    </location>
</feature>
<feature type="transmembrane region" description="Helical" evidence="7">
    <location>
        <begin position="56"/>
        <end position="83"/>
    </location>
</feature>
<comment type="subcellular location">
    <subcellularLocation>
        <location evidence="1 7">Cell membrane</location>
        <topology evidence="1 7">Multi-pass membrane protein</topology>
    </subcellularLocation>
</comment>
<keyword evidence="6 7" id="KW-0472">Membrane</keyword>
<evidence type="ECO:0000256" key="6">
    <source>
        <dbReference type="ARBA" id="ARBA00023136"/>
    </source>
</evidence>
<evidence type="ECO:0000313" key="10">
    <source>
        <dbReference type="Proteomes" id="UP000248259"/>
    </source>
</evidence>
<dbReference type="InterPro" id="IPR000515">
    <property type="entry name" value="MetI-like"/>
</dbReference>
<accession>A0A323V186</accession>
<dbReference type="OrthoDB" id="9809660at2"/>
<protein>
    <submittedName>
        <fullName evidence="9">ABC transporter permease</fullName>
    </submittedName>
</protein>
<feature type="transmembrane region" description="Helical" evidence="7">
    <location>
        <begin position="221"/>
        <end position="243"/>
    </location>
</feature>
<evidence type="ECO:0000256" key="1">
    <source>
        <dbReference type="ARBA" id="ARBA00004651"/>
    </source>
</evidence>
<evidence type="ECO:0000256" key="5">
    <source>
        <dbReference type="ARBA" id="ARBA00022989"/>
    </source>
</evidence>
<evidence type="ECO:0000313" key="9">
    <source>
        <dbReference type="EMBL" id="PZA17843.1"/>
    </source>
</evidence>
<feature type="transmembrane region" description="Helical" evidence="7">
    <location>
        <begin position="174"/>
        <end position="201"/>
    </location>
</feature>
<evidence type="ECO:0000256" key="2">
    <source>
        <dbReference type="ARBA" id="ARBA00022448"/>
    </source>
</evidence>
<dbReference type="RefSeq" id="WP_110523186.1">
    <property type="nucleotide sequence ID" value="NZ_QKOE01000002.1"/>
</dbReference>
<dbReference type="GO" id="GO:0055085">
    <property type="term" value="P:transmembrane transport"/>
    <property type="evidence" value="ECO:0007669"/>
    <property type="project" value="InterPro"/>
</dbReference>
<keyword evidence="4 7" id="KW-0812">Transmembrane</keyword>
<evidence type="ECO:0000256" key="7">
    <source>
        <dbReference type="RuleBase" id="RU363032"/>
    </source>
</evidence>
<keyword evidence="5 7" id="KW-1133">Transmembrane helix</keyword>
<reference evidence="9 10" key="1">
    <citation type="submission" date="2018-06" db="EMBL/GenBank/DDBJ databases">
        <title>Azoarcus communis strain SWub3 genome.</title>
        <authorList>
            <person name="Zorraquino Salvo V."/>
            <person name="Toubiana D."/>
            <person name="Blumwald E."/>
        </authorList>
    </citation>
    <scope>NUCLEOTIDE SEQUENCE [LARGE SCALE GENOMIC DNA]</scope>
    <source>
        <strain evidence="9 10">SWub3</strain>
    </source>
</reference>
<feature type="transmembrane region" description="Helical" evidence="7">
    <location>
        <begin position="126"/>
        <end position="153"/>
    </location>
</feature>
<name>A0A323V186_9RHOO</name>
<comment type="similarity">
    <text evidence="7">Belongs to the binding-protein-dependent transport system permease family.</text>
</comment>
<dbReference type="Proteomes" id="UP000248259">
    <property type="component" value="Unassembled WGS sequence"/>
</dbReference>